<dbReference type="GO" id="GO:0004588">
    <property type="term" value="F:orotate phosphoribosyltransferase activity"/>
    <property type="evidence" value="ECO:0007669"/>
    <property type="project" value="UniProtKB-UniRule"/>
</dbReference>
<name>A0A7C0TZ29_THELI</name>
<comment type="pathway">
    <text evidence="1 6">Pyrimidine metabolism; UMP biosynthesis via de novo pathway; UMP from orotate: step 1/2.</text>
</comment>
<dbReference type="GO" id="GO:0019856">
    <property type="term" value="P:pyrimidine nucleobase biosynthetic process"/>
    <property type="evidence" value="ECO:0007669"/>
    <property type="project" value="TreeGrafter"/>
</dbReference>
<feature type="binding site" description="in other chain" evidence="6">
    <location>
        <position position="97"/>
    </location>
    <ligand>
        <name>5-phospho-alpha-D-ribose 1-diphosphate</name>
        <dbReference type="ChEBI" id="CHEBI:58017"/>
        <note>ligand shared between dimeric partners</note>
    </ligand>
</feature>
<feature type="binding site" evidence="6">
    <location>
        <position position="100"/>
    </location>
    <ligand>
        <name>5-phospho-alpha-D-ribose 1-diphosphate</name>
        <dbReference type="ChEBI" id="CHEBI:58017"/>
        <note>ligand shared between dimeric partners</note>
    </ligand>
</feature>
<evidence type="ECO:0000256" key="2">
    <source>
        <dbReference type="ARBA" id="ARBA00011971"/>
    </source>
</evidence>
<dbReference type="InterPro" id="IPR000836">
    <property type="entry name" value="PRTase_dom"/>
</dbReference>
<evidence type="ECO:0000256" key="3">
    <source>
        <dbReference type="ARBA" id="ARBA00022676"/>
    </source>
</evidence>
<dbReference type="NCBIfam" id="TIGR00336">
    <property type="entry name" value="pyrE"/>
    <property type="match status" value="1"/>
</dbReference>
<keyword evidence="6" id="KW-0460">Magnesium</keyword>
<dbReference type="HAMAP" id="MF_01208">
    <property type="entry name" value="PyrE"/>
    <property type="match status" value="1"/>
</dbReference>
<gene>
    <name evidence="6" type="primary">pyrE</name>
    <name evidence="8" type="ORF">ENF72_02645</name>
</gene>
<keyword evidence="3 6" id="KW-0328">Glycosyltransferase</keyword>
<evidence type="ECO:0000256" key="5">
    <source>
        <dbReference type="ARBA" id="ARBA00022975"/>
    </source>
</evidence>
<dbReference type="InterPro" id="IPR004467">
    <property type="entry name" value="Or_phspho_trans_dom"/>
</dbReference>
<dbReference type="Proteomes" id="UP000886210">
    <property type="component" value="Unassembled WGS sequence"/>
</dbReference>
<keyword evidence="5 6" id="KW-0665">Pyrimidine biosynthesis</keyword>
<keyword evidence="4 6" id="KW-0808">Transferase</keyword>
<dbReference type="PANTHER" id="PTHR19278:SF9">
    <property type="entry name" value="URIDINE 5'-MONOPHOSPHATE SYNTHASE"/>
    <property type="match status" value="1"/>
</dbReference>
<evidence type="ECO:0000259" key="7">
    <source>
        <dbReference type="Pfam" id="PF00156"/>
    </source>
</evidence>
<comment type="cofactor">
    <cofactor evidence="6">
        <name>Mg(2+)</name>
        <dbReference type="ChEBI" id="CHEBI:18420"/>
    </cofactor>
</comment>
<protein>
    <recommendedName>
        <fullName evidence="2 6">Orotate phosphoribosyltransferase</fullName>
        <shortName evidence="6">OPRT</shortName>
        <shortName evidence="6">OPRTase</shortName>
        <ecNumber evidence="2 6">2.4.2.10</ecNumber>
    </recommendedName>
</protein>
<dbReference type="GO" id="GO:0000287">
    <property type="term" value="F:magnesium ion binding"/>
    <property type="evidence" value="ECO:0007669"/>
    <property type="project" value="UniProtKB-UniRule"/>
</dbReference>
<dbReference type="EC" id="2.4.2.10" evidence="2 6"/>
<comment type="caution">
    <text evidence="8">The sequence shown here is derived from an EMBL/GenBank/DDBJ whole genome shotgun (WGS) entry which is preliminary data.</text>
</comment>
<dbReference type="InterPro" id="IPR029057">
    <property type="entry name" value="PRTase-like"/>
</dbReference>
<dbReference type="SUPFAM" id="SSF53271">
    <property type="entry name" value="PRTase-like"/>
    <property type="match status" value="1"/>
</dbReference>
<comment type="function">
    <text evidence="6">Catalyzes the transfer of a ribosyl phosphate group from 5-phosphoribose 1-diphosphate to orotate, leading to the formation of orotidine monophosphate (OMP).</text>
</comment>
<evidence type="ECO:0000256" key="4">
    <source>
        <dbReference type="ARBA" id="ARBA00022679"/>
    </source>
</evidence>
<organism evidence="8">
    <name type="scientific">Thermococcus litoralis</name>
    <dbReference type="NCBI Taxonomy" id="2265"/>
    <lineage>
        <taxon>Archaea</taxon>
        <taxon>Methanobacteriati</taxon>
        <taxon>Methanobacteriota</taxon>
        <taxon>Thermococci</taxon>
        <taxon>Thermococcales</taxon>
        <taxon>Thermococcaceae</taxon>
        <taxon>Thermococcus</taxon>
    </lineage>
</organism>
<dbReference type="GO" id="GO:0044205">
    <property type="term" value="P:'de novo' UMP biosynthetic process"/>
    <property type="evidence" value="ECO:0007669"/>
    <property type="project" value="UniProtKB-UniRule"/>
</dbReference>
<dbReference type="InterPro" id="IPR023031">
    <property type="entry name" value="OPRT"/>
</dbReference>
<reference evidence="8" key="1">
    <citation type="journal article" date="2020" name="mSystems">
        <title>Genome- and Community-Level Interaction Insights into Carbon Utilization and Element Cycling Functions of Hydrothermarchaeota in Hydrothermal Sediment.</title>
        <authorList>
            <person name="Zhou Z."/>
            <person name="Liu Y."/>
            <person name="Xu W."/>
            <person name="Pan J."/>
            <person name="Luo Z.H."/>
            <person name="Li M."/>
        </authorList>
    </citation>
    <scope>NUCLEOTIDE SEQUENCE [LARGE SCALE GENOMIC DNA]</scope>
    <source>
        <strain evidence="8">HyVt-151</strain>
    </source>
</reference>
<comment type="caution">
    <text evidence="6">Lacks conserved residue(s) required for the propagation of feature annotation.</text>
</comment>
<accession>A0A7C0TZ29</accession>
<dbReference type="CDD" id="cd06223">
    <property type="entry name" value="PRTases_typeI"/>
    <property type="match status" value="1"/>
</dbReference>
<evidence type="ECO:0000313" key="8">
    <source>
        <dbReference type="EMBL" id="HDD31509.1"/>
    </source>
</evidence>
<feature type="domain" description="Phosphoribosyltransferase" evidence="7">
    <location>
        <begin position="42"/>
        <end position="161"/>
    </location>
</feature>
<feature type="binding site" description="in other chain" evidence="6">
    <location>
        <begin position="122"/>
        <end position="130"/>
    </location>
    <ligand>
        <name>5-phospho-alpha-D-ribose 1-diphosphate</name>
        <dbReference type="ChEBI" id="CHEBI:58017"/>
        <note>ligand shared between dimeric partners</note>
    </ligand>
</feature>
<evidence type="ECO:0000256" key="6">
    <source>
        <dbReference type="HAMAP-Rule" id="MF_01208"/>
    </source>
</evidence>
<feature type="binding site" evidence="6">
    <location>
        <position position="154"/>
    </location>
    <ligand>
        <name>orotate</name>
        <dbReference type="ChEBI" id="CHEBI:30839"/>
    </ligand>
</feature>
<evidence type="ECO:0000256" key="1">
    <source>
        <dbReference type="ARBA" id="ARBA00004889"/>
    </source>
</evidence>
<dbReference type="EMBL" id="DQYG01000114">
    <property type="protein sequence ID" value="HDD31509.1"/>
    <property type="molecule type" value="Genomic_DNA"/>
</dbReference>
<dbReference type="PANTHER" id="PTHR19278">
    <property type="entry name" value="OROTATE PHOSPHORIBOSYLTRANSFERASE"/>
    <property type="match status" value="1"/>
</dbReference>
<dbReference type="AlphaFoldDB" id="A0A7C0TZ29"/>
<feature type="binding site" evidence="6">
    <location>
        <position position="96"/>
    </location>
    <ligand>
        <name>5-phospho-alpha-D-ribose 1-diphosphate</name>
        <dbReference type="ChEBI" id="CHEBI:58017"/>
        <note>ligand shared between dimeric partners</note>
    </ligand>
</feature>
<comment type="catalytic activity">
    <reaction evidence="6">
        <text>orotidine 5'-phosphate + diphosphate = orotate + 5-phospho-alpha-D-ribose 1-diphosphate</text>
        <dbReference type="Rhea" id="RHEA:10380"/>
        <dbReference type="ChEBI" id="CHEBI:30839"/>
        <dbReference type="ChEBI" id="CHEBI:33019"/>
        <dbReference type="ChEBI" id="CHEBI:57538"/>
        <dbReference type="ChEBI" id="CHEBI:58017"/>
        <dbReference type="EC" id="2.4.2.10"/>
    </reaction>
</comment>
<dbReference type="Gene3D" id="3.40.50.2020">
    <property type="match status" value="1"/>
</dbReference>
<comment type="subunit">
    <text evidence="6">Homodimer.</text>
</comment>
<comment type="similarity">
    <text evidence="6">Belongs to the purine/pyrimidine phosphoribosyltransferase family. PyrE subfamily.</text>
</comment>
<feature type="binding site" evidence="6">
    <location>
        <position position="126"/>
    </location>
    <ligand>
        <name>orotate</name>
        <dbReference type="ChEBI" id="CHEBI:30839"/>
    </ligand>
</feature>
<sequence length="190" mass="21269">MEMSKKKDQLIKMIFKEKVIEFGHFVLSSGKESDYYINIKKLITNPKALRLIASLMRSKAEELGLEYNKIAGPELGAVPIAVSLALETEKPILIVRKKKKSYGTGRQIEGVVTPEDRVLLVEDVTTTGNSVLRAAKTIEEEGAKVVAIMVVVDREEGAKESLSREGYMLVPLVSVGELFEYRKKQEKNQK</sequence>
<proteinExistence type="inferred from homology"/>
<dbReference type="Pfam" id="PF00156">
    <property type="entry name" value="Pribosyltran"/>
    <property type="match status" value="1"/>
</dbReference>
<dbReference type="UniPathway" id="UPA00070">
    <property type="reaction ID" value="UER00119"/>
</dbReference>